<feature type="chain" id="PRO_5028911818" description="Outer membrane beta-barrel protein" evidence="1">
    <location>
        <begin position="20"/>
        <end position="219"/>
    </location>
</feature>
<gene>
    <name evidence="2" type="ORF">H9L12_03055</name>
</gene>
<dbReference type="Gene3D" id="2.40.160.170">
    <property type="match status" value="1"/>
</dbReference>
<dbReference type="InterPro" id="IPR011250">
    <property type="entry name" value="OMP/PagP_B-barrel"/>
</dbReference>
<dbReference type="KEGG" id="srhi:H9L12_03055"/>
<proteinExistence type="predicted"/>
<evidence type="ECO:0000256" key="1">
    <source>
        <dbReference type="SAM" id="SignalP"/>
    </source>
</evidence>
<reference evidence="2 3" key="1">
    <citation type="submission" date="2020-08" db="EMBL/GenBank/DDBJ databases">
        <title>Genome sequence of Sphingomonas rhizophila KACC 19189T.</title>
        <authorList>
            <person name="Hyun D.-W."/>
            <person name="Bae J.-W."/>
        </authorList>
    </citation>
    <scope>NUCLEOTIDE SEQUENCE [LARGE SCALE GENOMIC DNA]</scope>
    <source>
        <strain evidence="2 3">KACC 19189</strain>
    </source>
</reference>
<dbReference type="RefSeq" id="WP_187542565.1">
    <property type="nucleotide sequence ID" value="NZ_CP060717.1"/>
</dbReference>
<dbReference type="SUPFAM" id="SSF56925">
    <property type="entry name" value="OMPA-like"/>
    <property type="match status" value="1"/>
</dbReference>
<evidence type="ECO:0000313" key="2">
    <source>
        <dbReference type="EMBL" id="QNN65574.1"/>
    </source>
</evidence>
<organism evidence="2 3">
    <name type="scientific">Sphingomonas rhizophila</name>
    <dbReference type="NCBI Taxonomy" id="2071607"/>
    <lineage>
        <taxon>Bacteria</taxon>
        <taxon>Pseudomonadati</taxon>
        <taxon>Pseudomonadota</taxon>
        <taxon>Alphaproteobacteria</taxon>
        <taxon>Sphingomonadales</taxon>
        <taxon>Sphingomonadaceae</taxon>
        <taxon>Sphingomonas</taxon>
    </lineage>
</organism>
<dbReference type="Proteomes" id="UP000515955">
    <property type="component" value="Chromosome"/>
</dbReference>
<keyword evidence="3" id="KW-1185">Reference proteome</keyword>
<protein>
    <recommendedName>
        <fullName evidence="4">Outer membrane beta-barrel protein</fullName>
    </recommendedName>
</protein>
<dbReference type="EMBL" id="CP060717">
    <property type="protein sequence ID" value="QNN65574.1"/>
    <property type="molecule type" value="Genomic_DNA"/>
</dbReference>
<evidence type="ECO:0008006" key="4">
    <source>
        <dbReference type="Google" id="ProtNLM"/>
    </source>
</evidence>
<feature type="signal peptide" evidence="1">
    <location>
        <begin position="1"/>
        <end position="19"/>
    </location>
</feature>
<dbReference type="AlphaFoldDB" id="A0A7G9SCJ9"/>
<keyword evidence="1" id="KW-0732">Signal</keyword>
<name>A0A7G9SCJ9_9SPHN</name>
<sequence>MKLFATALVVLGLAAPAAAQESSGGFSAGVTGGTLGIGPEVGYRMSDNFGVRGNVTFLGISRNVDSDDISYDGDLKLKSGGVMVDVHPFGGGFRLSAGARVNRNRVKLVAKPTDDVEVGDETYTPEEVGTLSGTVKANKLAPTLTLGWGGGLSRGLKVGIEAGGMFQGSPTVKDLRATGLLASDPDFQASLRREEEEVEDDIDKFKIYPIVQLSIGYRF</sequence>
<accession>A0A7G9SCJ9</accession>
<evidence type="ECO:0000313" key="3">
    <source>
        <dbReference type="Proteomes" id="UP000515955"/>
    </source>
</evidence>